<proteinExistence type="inferred from homology"/>
<dbReference type="Gene3D" id="3.90.470.20">
    <property type="entry name" value="4'-phosphopantetheinyl transferase domain"/>
    <property type="match status" value="1"/>
</dbReference>
<gene>
    <name evidence="5" type="ORF">D779_3690</name>
</gene>
<dbReference type="AlphaFoldDB" id="W9VT22"/>
<evidence type="ECO:0000259" key="3">
    <source>
        <dbReference type="Pfam" id="PF01648"/>
    </source>
</evidence>
<dbReference type="Pfam" id="PF22624">
    <property type="entry name" value="AASDHPPT_N"/>
    <property type="match status" value="1"/>
</dbReference>
<dbReference type="STRING" id="1249627.D779_3690"/>
<dbReference type="InterPro" id="IPR055066">
    <property type="entry name" value="AASDHPPT_N"/>
</dbReference>
<dbReference type="InterPro" id="IPR008278">
    <property type="entry name" value="4-PPantetheinyl_Trfase_dom"/>
</dbReference>
<evidence type="ECO:0000313" key="5">
    <source>
        <dbReference type="EMBL" id="EXJ13525.1"/>
    </source>
</evidence>
<dbReference type="GO" id="GO:0005829">
    <property type="term" value="C:cytosol"/>
    <property type="evidence" value="ECO:0007669"/>
    <property type="project" value="TreeGrafter"/>
</dbReference>
<dbReference type="Proteomes" id="UP000019460">
    <property type="component" value="Unassembled WGS sequence"/>
</dbReference>
<keyword evidence="2 5" id="KW-0808">Transferase</keyword>
<evidence type="ECO:0000259" key="4">
    <source>
        <dbReference type="Pfam" id="PF22624"/>
    </source>
</evidence>
<dbReference type="OrthoDB" id="9808281at2"/>
<comment type="similarity">
    <text evidence="1">Belongs to the P-Pant transferase superfamily. Gsp/Sfp/HetI/AcpT family.</text>
</comment>
<feature type="domain" description="4'-phosphopantetheinyl transferase" evidence="3">
    <location>
        <begin position="116"/>
        <end position="195"/>
    </location>
</feature>
<sequence>MRDGASPHREAAVLICSCRLPPWAGEEELRRGLSLLPPSLHREIERYRRIEDRLARLTARLLLRAGLGLWGLDADNALAALTRDANGRPSLTGSDLDISISHSNPWVVTGFGRGCRIGLDVEVYRPLDPAIFEPYLAQDERSRIARDENGWMEALRCWSLREAILKADGRGLLAPEAVVRDIHRLCSPSGEPWLTERLDIPDGCLYLACDVRAIPERREWRLQELLIP</sequence>
<dbReference type="GO" id="GO:0008897">
    <property type="term" value="F:holo-[acyl-carrier-protein] synthase activity"/>
    <property type="evidence" value="ECO:0007669"/>
    <property type="project" value="InterPro"/>
</dbReference>
<name>W9VT22_9GAMM</name>
<evidence type="ECO:0000256" key="2">
    <source>
        <dbReference type="ARBA" id="ARBA00022679"/>
    </source>
</evidence>
<protein>
    <submittedName>
        <fullName evidence="5">4'-phosphopantetheinyl transferase</fullName>
    </submittedName>
</protein>
<dbReference type="InterPro" id="IPR050559">
    <property type="entry name" value="P-Pant_transferase_sf"/>
</dbReference>
<dbReference type="PANTHER" id="PTHR12215">
    <property type="entry name" value="PHOSPHOPANTETHEINE TRANSFERASE"/>
    <property type="match status" value="1"/>
</dbReference>
<comment type="caution">
    <text evidence="5">The sequence shown here is derived from an EMBL/GenBank/DDBJ whole genome shotgun (WGS) entry which is preliminary data.</text>
</comment>
<dbReference type="GO" id="GO:0000287">
    <property type="term" value="F:magnesium ion binding"/>
    <property type="evidence" value="ECO:0007669"/>
    <property type="project" value="InterPro"/>
</dbReference>
<evidence type="ECO:0000256" key="1">
    <source>
        <dbReference type="ARBA" id="ARBA00010990"/>
    </source>
</evidence>
<reference evidence="5 6" key="1">
    <citation type="submission" date="2012-11" db="EMBL/GenBank/DDBJ databases">
        <title>Genome assembly of Thiorhodococcus sp. AK35.</title>
        <authorList>
            <person name="Nupur N."/>
            <person name="Khatri I."/>
            <person name="Subramanian S."/>
            <person name="Pinnaka A."/>
        </authorList>
    </citation>
    <scope>NUCLEOTIDE SEQUENCE [LARGE SCALE GENOMIC DNA]</scope>
    <source>
        <strain evidence="5 6">AK35</strain>
    </source>
</reference>
<accession>W9VT22</accession>
<dbReference type="RefSeq" id="WP_052348262.1">
    <property type="nucleotide sequence ID" value="NZ_AONC01000067.1"/>
</dbReference>
<dbReference type="Pfam" id="PF01648">
    <property type="entry name" value="ACPS"/>
    <property type="match status" value="1"/>
</dbReference>
<dbReference type="eggNOG" id="COG2091">
    <property type="taxonomic scope" value="Bacteria"/>
</dbReference>
<feature type="domain" description="4'-phosphopantetheinyl transferase N-terminal" evidence="4">
    <location>
        <begin position="26"/>
        <end position="108"/>
    </location>
</feature>
<dbReference type="SUPFAM" id="SSF56214">
    <property type="entry name" value="4'-phosphopantetheinyl transferase"/>
    <property type="match status" value="2"/>
</dbReference>
<dbReference type="InterPro" id="IPR037143">
    <property type="entry name" value="4-PPantetheinyl_Trfase_dom_sf"/>
</dbReference>
<keyword evidence="6" id="KW-1185">Reference proteome</keyword>
<evidence type="ECO:0000313" key="6">
    <source>
        <dbReference type="Proteomes" id="UP000019460"/>
    </source>
</evidence>
<organism evidence="5 6">
    <name type="scientific">Imhoffiella purpurea</name>
    <dbReference type="NCBI Taxonomy" id="1249627"/>
    <lineage>
        <taxon>Bacteria</taxon>
        <taxon>Pseudomonadati</taxon>
        <taxon>Pseudomonadota</taxon>
        <taxon>Gammaproteobacteria</taxon>
        <taxon>Chromatiales</taxon>
        <taxon>Chromatiaceae</taxon>
        <taxon>Imhoffiella</taxon>
    </lineage>
</organism>
<dbReference type="GO" id="GO:0019878">
    <property type="term" value="P:lysine biosynthetic process via aminoadipic acid"/>
    <property type="evidence" value="ECO:0007669"/>
    <property type="project" value="TreeGrafter"/>
</dbReference>
<dbReference type="EMBL" id="AONC01000067">
    <property type="protein sequence ID" value="EXJ13525.1"/>
    <property type="molecule type" value="Genomic_DNA"/>
</dbReference>
<dbReference type="PANTHER" id="PTHR12215:SF10">
    <property type="entry name" value="L-AMINOADIPATE-SEMIALDEHYDE DEHYDROGENASE-PHOSPHOPANTETHEINYL TRANSFERASE"/>
    <property type="match status" value="1"/>
</dbReference>